<evidence type="ECO:0000256" key="1">
    <source>
        <dbReference type="SAM" id="Phobius"/>
    </source>
</evidence>
<sequence length="121" mass="13829">MKNRISSIFVISIIIFALIGIGSSLIENPAALFKRIAIMILVGLTIYFLFNRFYKPSPERKEQKAFLRAAKRTKKKIHRKKPVEGTRTQPLTKLTSIRKKSSAHLTVIEGKKSKKKNRASF</sequence>
<dbReference type="InterPro" id="IPR048110">
    <property type="entry name" value="SA1362/YqhP-like"/>
</dbReference>
<name>A0A9C7GB47_9BACI</name>
<organism evidence="2 3">
    <name type="scientific">Pseudoneobacillus rhizosphaerae</name>
    <dbReference type="NCBI Taxonomy" id="2880968"/>
    <lineage>
        <taxon>Bacteria</taxon>
        <taxon>Bacillati</taxon>
        <taxon>Bacillota</taxon>
        <taxon>Bacilli</taxon>
        <taxon>Bacillales</taxon>
        <taxon>Bacillaceae</taxon>
        <taxon>Pseudoneobacillus</taxon>
    </lineage>
</organism>
<keyword evidence="3" id="KW-1185">Reference proteome</keyword>
<evidence type="ECO:0000313" key="2">
    <source>
        <dbReference type="EMBL" id="CAG9609336.1"/>
    </source>
</evidence>
<gene>
    <name evidence="2" type="ORF">NEOCIP111885_03078</name>
</gene>
<dbReference type="Proteomes" id="UP000789845">
    <property type="component" value="Unassembled WGS sequence"/>
</dbReference>
<keyword evidence="1" id="KW-1133">Transmembrane helix</keyword>
<evidence type="ECO:0008006" key="4">
    <source>
        <dbReference type="Google" id="ProtNLM"/>
    </source>
</evidence>
<feature type="transmembrane region" description="Helical" evidence="1">
    <location>
        <begin position="32"/>
        <end position="50"/>
    </location>
</feature>
<proteinExistence type="predicted"/>
<keyword evidence="1" id="KW-0472">Membrane</keyword>
<dbReference type="AlphaFoldDB" id="A0A9C7GB47"/>
<protein>
    <recommendedName>
        <fullName evidence="4">YqhP</fullName>
    </recommendedName>
</protein>
<accession>A0A9C7GB47</accession>
<keyword evidence="1" id="KW-0812">Transmembrane</keyword>
<comment type="caution">
    <text evidence="2">The sequence shown here is derived from an EMBL/GenBank/DDBJ whole genome shotgun (WGS) entry which is preliminary data.</text>
</comment>
<reference evidence="2" key="1">
    <citation type="submission" date="2021-10" db="EMBL/GenBank/DDBJ databases">
        <authorList>
            <person name="Criscuolo A."/>
        </authorList>
    </citation>
    <scope>NUCLEOTIDE SEQUENCE</scope>
    <source>
        <strain evidence="2">CIP111885</strain>
    </source>
</reference>
<dbReference type="EMBL" id="CAKJTG010000018">
    <property type="protein sequence ID" value="CAG9609336.1"/>
    <property type="molecule type" value="Genomic_DNA"/>
</dbReference>
<feature type="transmembrane region" description="Helical" evidence="1">
    <location>
        <begin position="7"/>
        <end position="26"/>
    </location>
</feature>
<dbReference type="NCBIfam" id="NF041554">
    <property type="entry name" value="SA1362_fam"/>
    <property type="match status" value="1"/>
</dbReference>
<evidence type="ECO:0000313" key="3">
    <source>
        <dbReference type="Proteomes" id="UP000789845"/>
    </source>
</evidence>